<comment type="caution">
    <text evidence="2">The sequence shown here is derived from an EMBL/GenBank/DDBJ whole genome shotgun (WGS) entry which is preliminary data.</text>
</comment>
<dbReference type="EMBL" id="LVVT01000024">
    <property type="protein sequence ID" value="TQS81198.1"/>
    <property type="molecule type" value="Genomic_DNA"/>
</dbReference>
<accession>A0A8J8PCB5</accession>
<dbReference type="Pfam" id="PF00149">
    <property type="entry name" value="Metallophos"/>
    <property type="match status" value="1"/>
</dbReference>
<feature type="domain" description="Calcineurin-like phosphoesterase" evidence="1">
    <location>
        <begin position="1"/>
        <end position="172"/>
    </location>
</feature>
<gene>
    <name evidence="2" type="ORF">A3207_04810</name>
</gene>
<sequence>MKFLVLTDIHGNEDVSAWANKIIEDKGADFVIILGDITQFGPKSWAENFLAAFKVPVYAVAGNCDPPEEIMDAISKKALLLHKRKIFIEEVPFIGLGGSNPTIFDTPFEMSEKEIESSLDPLMEMNAVLVLHAPPMGINDTIPSGAHVGSSAVKMIVDKYHPRLVLSGHIHEARGIVEENKTIFINPGPAMNGFSAIVTINGDKIETEMLELK</sequence>
<evidence type="ECO:0000313" key="2">
    <source>
        <dbReference type="EMBL" id="TQS81198.1"/>
    </source>
</evidence>
<dbReference type="PANTHER" id="PTHR37523">
    <property type="entry name" value="METALLOPHOSPHOESTERASE"/>
    <property type="match status" value="1"/>
</dbReference>
<dbReference type="Gene3D" id="3.60.21.10">
    <property type="match status" value="1"/>
</dbReference>
<dbReference type="AlphaFoldDB" id="A0A8J8PCB5"/>
<proteinExistence type="predicted"/>
<name>A0A8J8PCB5_9ARCH</name>
<organism evidence="2 3">
    <name type="scientific">Candidatus Methanomassiliicoccus intestinalis</name>
    <dbReference type="NCBI Taxonomy" id="1406512"/>
    <lineage>
        <taxon>Archaea</taxon>
        <taxon>Methanobacteriati</taxon>
        <taxon>Thermoplasmatota</taxon>
        <taxon>Thermoplasmata</taxon>
        <taxon>Methanomassiliicoccales</taxon>
        <taxon>Methanomassiliicoccaceae</taxon>
        <taxon>Methanomassiliicoccus</taxon>
    </lineage>
</organism>
<evidence type="ECO:0000259" key="1">
    <source>
        <dbReference type="Pfam" id="PF00149"/>
    </source>
</evidence>
<protein>
    <recommendedName>
        <fullName evidence="1">Calcineurin-like phosphoesterase domain-containing protein</fullName>
    </recommendedName>
</protein>
<dbReference type="GO" id="GO:0016787">
    <property type="term" value="F:hydrolase activity"/>
    <property type="evidence" value="ECO:0007669"/>
    <property type="project" value="InterPro"/>
</dbReference>
<reference evidence="2" key="1">
    <citation type="submission" date="2016-03" db="EMBL/GenBank/DDBJ databases">
        <authorList>
            <person name="Borrel G."/>
            <person name="Mccann A."/>
            <person name="O'Toole P.W."/>
        </authorList>
    </citation>
    <scope>NUCLEOTIDE SEQUENCE</scope>
    <source>
        <strain evidence="2">183</strain>
    </source>
</reference>
<dbReference type="RefSeq" id="WP_400195150.1">
    <property type="nucleotide sequence ID" value="NZ_CAYAYE010000021.1"/>
</dbReference>
<dbReference type="SUPFAM" id="SSF56300">
    <property type="entry name" value="Metallo-dependent phosphatases"/>
    <property type="match status" value="1"/>
</dbReference>
<dbReference type="Proteomes" id="UP000752814">
    <property type="component" value="Unassembled WGS sequence"/>
</dbReference>
<evidence type="ECO:0000313" key="3">
    <source>
        <dbReference type="Proteomes" id="UP000752814"/>
    </source>
</evidence>
<dbReference type="InterPro" id="IPR029052">
    <property type="entry name" value="Metallo-depent_PP-like"/>
</dbReference>
<dbReference type="InterPro" id="IPR004843">
    <property type="entry name" value="Calcineurin-like_PHP"/>
</dbReference>
<dbReference type="PANTHER" id="PTHR37523:SF1">
    <property type="entry name" value="CALCINEURIN-LIKE PHOSPHOESTERASE DOMAIN-CONTAINING PROTEIN"/>
    <property type="match status" value="1"/>
</dbReference>